<name>A0ABS5U6Z7_9BACT</name>
<dbReference type="Gene3D" id="3.30.700.10">
    <property type="entry name" value="Glycoprotein, Type 4 Pilin"/>
    <property type="match status" value="1"/>
</dbReference>
<protein>
    <submittedName>
        <fullName evidence="4">Prepilin-type N-terminal cleavage/methylation domain-containing protein</fullName>
    </submittedName>
</protein>
<feature type="region of interest" description="Disordered" evidence="2">
    <location>
        <begin position="117"/>
        <end position="141"/>
    </location>
</feature>
<dbReference type="Proteomes" id="UP000784128">
    <property type="component" value="Unassembled WGS sequence"/>
</dbReference>
<dbReference type="InterPro" id="IPR000983">
    <property type="entry name" value="Bac_GSPG_pilin"/>
</dbReference>
<dbReference type="EMBL" id="JAHDYS010000005">
    <property type="protein sequence ID" value="MBT1071439.1"/>
    <property type="molecule type" value="Genomic_DNA"/>
</dbReference>
<keyword evidence="1" id="KW-0488">Methylation</keyword>
<keyword evidence="3" id="KW-0472">Membrane</keyword>
<proteinExistence type="predicted"/>
<evidence type="ECO:0000256" key="2">
    <source>
        <dbReference type="SAM" id="MobiDB-lite"/>
    </source>
</evidence>
<keyword evidence="5" id="KW-1185">Reference proteome</keyword>
<sequence length="164" mass="18744">MLKILTMRKGVTLVELVVTVTILTVLASVVMPLAQMTSRRTKELELKRNLRIIRTALDDFKKSYDKAIDEKKILPSMNKSGLPETLNVLVEGYDFGGMYPVKKKFLRRIPVDPFNPPRGKEEPKWGLRSYNDKPDSTSWGGEDVYDVYSLNEGTAIDGTKYKEW</sequence>
<accession>A0ABS5U6Z7</accession>
<reference evidence="4 5" key="1">
    <citation type="submission" date="2021-05" db="EMBL/GenBank/DDBJ databases">
        <title>The draft genome of Geobacter chapellei DSM 13688.</title>
        <authorList>
            <person name="Xu Z."/>
            <person name="Masuda Y."/>
            <person name="Itoh H."/>
            <person name="Senoo K."/>
        </authorList>
    </citation>
    <scope>NUCLEOTIDE SEQUENCE [LARGE SCALE GENOMIC DNA]</scope>
    <source>
        <strain evidence="4 5">DSM 13688</strain>
    </source>
</reference>
<dbReference type="NCBIfam" id="TIGR02532">
    <property type="entry name" value="IV_pilin_GFxxxE"/>
    <property type="match status" value="1"/>
</dbReference>
<dbReference type="Pfam" id="PF07963">
    <property type="entry name" value="N_methyl"/>
    <property type="match status" value="1"/>
</dbReference>
<evidence type="ECO:0000313" key="5">
    <source>
        <dbReference type="Proteomes" id="UP000784128"/>
    </source>
</evidence>
<comment type="caution">
    <text evidence="4">The sequence shown here is derived from an EMBL/GenBank/DDBJ whole genome shotgun (WGS) entry which is preliminary data.</text>
</comment>
<dbReference type="RefSeq" id="WP_214297197.1">
    <property type="nucleotide sequence ID" value="NZ_JAHDYS010000005.1"/>
</dbReference>
<feature type="transmembrane region" description="Helical" evidence="3">
    <location>
        <begin position="12"/>
        <end position="34"/>
    </location>
</feature>
<feature type="compositionally biased region" description="Basic and acidic residues" evidence="2">
    <location>
        <begin position="118"/>
        <end position="135"/>
    </location>
</feature>
<dbReference type="InterPro" id="IPR012902">
    <property type="entry name" value="N_methyl_site"/>
</dbReference>
<dbReference type="InterPro" id="IPR045584">
    <property type="entry name" value="Pilin-like"/>
</dbReference>
<keyword evidence="3" id="KW-1133">Transmembrane helix</keyword>
<evidence type="ECO:0000256" key="1">
    <source>
        <dbReference type="ARBA" id="ARBA00022481"/>
    </source>
</evidence>
<dbReference type="PRINTS" id="PR00813">
    <property type="entry name" value="BCTERIALGSPG"/>
</dbReference>
<evidence type="ECO:0000313" key="4">
    <source>
        <dbReference type="EMBL" id="MBT1071439.1"/>
    </source>
</evidence>
<keyword evidence="3" id="KW-0812">Transmembrane</keyword>
<dbReference type="SUPFAM" id="SSF54523">
    <property type="entry name" value="Pili subunits"/>
    <property type="match status" value="2"/>
</dbReference>
<dbReference type="PROSITE" id="PS00409">
    <property type="entry name" value="PROKAR_NTER_METHYL"/>
    <property type="match status" value="1"/>
</dbReference>
<evidence type="ECO:0000256" key="3">
    <source>
        <dbReference type="SAM" id="Phobius"/>
    </source>
</evidence>
<organism evidence="4 5">
    <name type="scientific">Pelotalea chapellei</name>
    <dbReference type="NCBI Taxonomy" id="44671"/>
    <lineage>
        <taxon>Bacteria</taxon>
        <taxon>Pseudomonadati</taxon>
        <taxon>Thermodesulfobacteriota</taxon>
        <taxon>Desulfuromonadia</taxon>
        <taxon>Geobacterales</taxon>
        <taxon>Geobacteraceae</taxon>
        <taxon>Pelotalea</taxon>
    </lineage>
</organism>
<gene>
    <name evidence="4" type="ORF">KJB30_06575</name>
</gene>